<keyword evidence="4" id="KW-0805">Transcription regulation</keyword>
<keyword evidence="2" id="KW-0677">Repeat</keyword>
<feature type="domain" description="Bromo" evidence="10">
    <location>
        <begin position="15"/>
        <end position="85"/>
    </location>
</feature>
<dbReference type="SMART" id="SM00297">
    <property type="entry name" value="BROMO"/>
    <property type="match status" value="2"/>
</dbReference>
<dbReference type="PRINTS" id="PR01217">
    <property type="entry name" value="PRICHEXTENSN"/>
</dbReference>
<evidence type="ECO:0000256" key="4">
    <source>
        <dbReference type="ARBA" id="ARBA00023015"/>
    </source>
</evidence>
<dbReference type="GO" id="GO:0003682">
    <property type="term" value="F:chromatin binding"/>
    <property type="evidence" value="ECO:0007669"/>
    <property type="project" value="InterPro"/>
</dbReference>
<feature type="region of interest" description="Disordered" evidence="9">
    <location>
        <begin position="736"/>
        <end position="757"/>
    </location>
</feature>
<dbReference type="Gene3D" id="1.20.920.10">
    <property type="entry name" value="Bromodomain-like"/>
    <property type="match status" value="2"/>
</dbReference>
<feature type="region of interest" description="Disordered" evidence="9">
    <location>
        <begin position="113"/>
        <end position="205"/>
    </location>
</feature>
<dbReference type="CDD" id="cd04369">
    <property type="entry name" value="Bromodomain"/>
    <property type="match status" value="1"/>
</dbReference>
<dbReference type="PANTHER" id="PTHR16062:SF21">
    <property type="entry name" value="CHROMATIN STRUCTURE-REMODELING COMPLEX SUBUNIT RSC1-RELATED"/>
    <property type="match status" value="1"/>
</dbReference>
<dbReference type="Pfam" id="PF00439">
    <property type="entry name" value="Bromodomain"/>
    <property type="match status" value="2"/>
</dbReference>
<reference evidence="12 13" key="1">
    <citation type="submission" date="2016-07" db="EMBL/GenBank/DDBJ databases">
        <title>Pervasive Adenine N6-methylation of Active Genes in Fungi.</title>
        <authorList>
            <consortium name="DOE Joint Genome Institute"/>
            <person name="Mondo S.J."/>
            <person name="Dannebaum R.O."/>
            <person name="Kuo R.C."/>
            <person name="Labutti K."/>
            <person name="Haridas S."/>
            <person name="Kuo A."/>
            <person name="Salamov A."/>
            <person name="Ahrendt S.R."/>
            <person name="Lipzen A."/>
            <person name="Sullivan W."/>
            <person name="Andreopoulos W.B."/>
            <person name="Clum A."/>
            <person name="Lindquist E."/>
            <person name="Daum C."/>
            <person name="Ramamoorthy G.K."/>
            <person name="Gryganskyi A."/>
            <person name="Culley D."/>
            <person name="Magnuson J.K."/>
            <person name="James T.Y."/>
            <person name="O'Malley M.A."/>
            <person name="Stajich J.E."/>
            <person name="Spatafora J.W."/>
            <person name="Visel A."/>
            <person name="Grigoriev I.V."/>
        </authorList>
    </citation>
    <scope>NUCLEOTIDE SEQUENCE [LARGE SCALE GENOMIC DNA]</scope>
    <source>
        <strain evidence="12 13">CBS 115471</strain>
    </source>
</reference>
<dbReference type="PANTHER" id="PTHR16062">
    <property type="entry name" value="SWI/SNF-RELATED"/>
    <property type="match status" value="1"/>
</dbReference>
<evidence type="ECO:0000256" key="7">
    <source>
        <dbReference type="ARBA" id="ARBA00023242"/>
    </source>
</evidence>
<dbReference type="InterPro" id="IPR001025">
    <property type="entry name" value="BAH_dom"/>
</dbReference>
<dbReference type="PROSITE" id="PS51038">
    <property type="entry name" value="BAH"/>
    <property type="match status" value="1"/>
</dbReference>
<dbReference type="FunFam" id="2.30.30.490:FF:000015">
    <property type="entry name" value="Chromatin structure-remodeling complex subunit RSC1"/>
    <property type="match status" value="1"/>
</dbReference>
<feature type="compositionally biased region" description="Basic and acidic residues" evidence="9">
    <location>
        <begin position="170"/>
        <end position="190"/>
    </location>
</feature>
<evidence type="ECO:0000256" key="2">
    <source>
        <dbReference type="ARBA" id="ARBA00022737"/>
    </source>
</evidence>
<dbReference type="CDD" id="cd04717">
    <property type="entry name" value="BAH_polybromo"/>
    <property type="match status" value="1"/>
</dbReference>
<dbReference type="SMART" id="SM00439">
    <property type="entry name" value="BAH"/>
    <property type="match status" value="1"/>
</dbReference>
<dbReference type="InterPro" id="IPR037382">
    <property type="entry name" value="Rsc/polybromo"/>
</dbReference>
<dbReference type="InterPro" id="IPR043151">
    <property type="entry name" value="BAH_sf"/>
</dbReference>
<feature type="domain" description="BAH" evidence="11">
    <location>
        <begin position="335"/>
        <end position="454"/>
    </location>
</feature>
<feature type="compositionally biased region" description="Pro residues" evidence="9">
    <location>
        <begin position="530"/>
        <end position="556"/>
    </location>
</feature>
<evidence type="ECO:0000256" key="8">
    <source>
        <dbReference type="PROSITE-ProRule" id="PRU00035"/>
    </source>
</evidence>
<dbReference type="PRINTS" id="PR00503">
    <property type="entry name" value="BROMODOMAIN"/>
</dbReference>
<keyword evidence="5 8" id="KW-0103">Bromodomain</keyword>
<dbReference type="Gene3D" id="2.30.30.490">
    <property type="match status" value="1"/>
</dbReference>
<evidence type="ECO:0000256" key="5">
    <source>
        <dbReference type="ARBA" id="ARBA00023117"/>
    </source>
</evidence>
<evidence type="ECO:0000256" key="6">
    <source>
        <dbReference type="ARBA" id="ARBA00023163"/>
    </source>
</evidence>
<dbReference type="InterPro" id="IPR001487">
    <property type="entry name" value="Bromodomain"/>
</dbReference>
<dbReference type="GO" id="GO:0006338">
    <property type="term" value="P:chromatin remodeling"/>
    <property type="evidence" value="ECO:0007669"/>
    <property type="project" value="InterPro"/>
</dbReference>
<evidence type="ECO:0000256" key="1">
    <source>
        <dbReference type="ARBA" id="ARBA00004123"/>
    </source>
</evidence>
<proteinExistence type="predicted"/>
<dbReference type="CDD" id="cd05522">
    <property type="entry name" value="Bromo_Rsc1_2_II"/>
    <property type="match status" value="1"/>
</dbReference>
<dbReference type="Pfam" id="PF01426">
    <property type="entry name" value="BAH"/>
    <property type="match status" value="1"/>
</dbReference>
<dbReference type="STRING" id="1231657.A0A1Y1ZHS1"/>
<name>A0A1Y1ZHS1_9PLEO</name>
<feature type="compositionally biased region" description="Basic and acidic residues" evidence="9">
    <location>
        <begin position="491"/>
        <end position="503"/>
    </location>
</feature>
<dbReference type="AlphaFoldDB" id="A0A1Y1ZHS1"/>
<comment type="subcellular location">
    <subcellularLocation>
        <location evidence="1">Nucleus</location>
    </subcellularLocation>
</comment>
<comment type="caution">
    <text evidence="12">The sequence shown here is derived from an EMBL/GenBank/DDBJ whole genome shotgun (WGS) entry which is preliminary data.</text>
</comment>
<keyword evidence="7" id="KW-0539">Nucleus</keyword>
<feature type="compositionally biased region" description="Acidic residues" evidence="9">
    <location>
        <begin position="128"/>
        <end position="153"/>
    </location>
</feature>
<accession>A0A1Y1ZHS1</accession>
<evidence type="ECO:0000256" key="3">
    <source>
        <dbReference type="ARBA" id="ARBA00022853"/>
    </source>
</evidence>
<dbReference type="InterPro" id="IPR018359">
    <property type="entry name" value="Bromodomain_CS"/>
</dbReference>
<keyword evidence="13" id="KW-1185">Reference proteome</keyword>
<dbReference type="GO" id="GO:0006368">
    <property type="term" value="P:transcription elongation by RNA polymerase II"/>
    <property type="evidence" value="ECO:0007669"/>
    <property type="project" value="TreeGrafter"/>
</dbReference>
<dbReference type="Proteomes" id="UP000193144">
    <property type="component" value="Unassembled WGS sequence"/>
</dbReference>
<dbReference type="PROSITE" id="PS00633">
    <property type="entry name" value="BROMODOMAIN_1"/>
    <property type="match status" value="1"/>
</dbReference>
<dbReference type="GO" id="GO:0016586">
    <property type="term" value="C:RSC-type complex"/>
    <property type="evidence" value="ECO:0007669"/>
    <property type="project" value="InterPro"/>
</dbReference>
<organism evidence="12 13">
    <name type="scientific">Clohesyomyces aquaticus</name>
    <dbReference type="NCBI Taxonomy" id="1231657"/>
    <lineage>
        <taxon>Eukaryota</taxon>
        <taxon>Fungi</taxon>
        <taxon>Dikarya</taxon>
        <taxon>Ascomycota</taxon>
        <taxon>Pezizomycotina</taxon>
        <taxon>Dothideomycetes</taxon>
        <taxon>Pleosporomycetidae</taxon>
        <taxon>Pleosporales</taxon>
        <taxon>Lindgomycetaceae</taxon>
        <taxon>Clohesyomyces</taxon>
    </lineage>
</organism>
<feature type="compositionally biased region" description="Low complexity" evidence="9">
    <location>
        <begin position="571"/>
        <end position="590"/>
    </location>
</feature>
<feature type="region of interest" description="Disordered" evidence="9">
    <location>
        <begin position="822"/>
        <end position="851"/>
    </location>
</feature>
<dbReference type="PROSITE" id="PS50014">
    <property type="entry name" value="BROMODOMAIN_2"/>
    <property type="match status" value="2"/>
</dbReference>
<sequence length="851" mass="97321">MQTVLVNVYAHRTEDGYDPTKLFQRKVNKRALPDYYEVIKEPMALSMIKTKVSQKEYKDFAEFVRDFALVPHNAQVYNRQDSQAYVDALEVKKALEQELKKLVDEKVIPEEAATLPYLGEIPEQDPLPPEEEEDDEEEDDEDEDEDEDDEEEDEGKRRKRRGPRSTAAITKREGGTKSKEDPAKDNDPESRKKRGRPPRVDTPMEARIKAIMKGIRKPRNQLNKLMVSAFERVPDKAVMPEYHAEIKNPMAMDILKRKLKRKKYNSVDHFMQDVELMFENAKTYNEDDSQVYKDAVFLQKEARITAKQEKEKADTEYVMEEGRIPMPNGILHNGELWKVGDWVHIQNANDLTKPIVAQIYRTWQDAEGGKWVNACWYYRPEQTVHRFDRHFLENEVVKTGQYRDHRIDEVVDRCFVMFFTRYNKGRPRDFPADKEIYVCEARYNEEKHKLNKIKTWASCLPDEVRDKDYVMDLFDAPRKLKKVPSPIAYLLRDDQKETDDLPKPEWGAENAPPKIGAVHKRPRDPKESPPPEPTPSPPPQPPPAPAMPTPPLPLPPTNGYGSESHRNYPIAQAPAATPLPAATPQPHQLPNAYTPTHPRQYNTQSPVPLPHMQPSQPSGYQAITPHLPFSTPQAPAAMPQYATPRPAPSYQQPAVHQPPVGYKAPQPVEVYILNDHANASIPPEIREQFQRDEQGRVLFFTAPPLNAPRIVQKEGAPLGHSARYLAAKAKRDALKAQKRKAEEAGAAEREEAAKKARVEAEEKFEKDVNELGVKALRALENQLAAATKRDFEILCGRGKVNEVLKKHLDHLTEVQKVAITQNREREERSAKAKLGASTPITGMTSQLEEKY</sequence>
<dbReference type="InterPro" id="IPR048047">
    <property type="entry name" value="RSC1/2_bromodom"/>
</dbReference>
<feature type="region of interest" description="Disordered" evidence="9">
    <location>
        <begin position="491"/>
        <end position="661"/>
    </location>
</feature>
<evidence type="ECO:0000313" key="13">
    <source>
        <dbReference type="Proteomes" id="UP000193144"/>
    </source>
</evidence>
<dbReference type="InterPro" id="IPR036427">
    <property type="entry name" value="Bromodomain-like_sf"/>
</dbReference>
<dbReference type="FunFam" id="1.20.920.10:FF:000048">
    <property type="entry name" value="RSC complex subunit (RSC1), putative"/>
    <property type="match status" value="1"/>
</dbReference>
<feature type="compositionally biased region" description="Polar residues" evidence="9">
    <location>
        <begin position="838"/>
        <end position="851"/>
    </location>
</feature>
<feature type="domain" description="Bromo" evidence="10">
    <location>
        <begin position="230"/>
        <end position="292"/>
    </location>
</feature>
<evidence type="ECO:0000313" key="12">
    <source>
        <dbReference type="EMBL" id="ORY09744.1"/>
    </source>
</evidence>
<evidence type="ECO:0000259" key="10">
    <source>
        <dbReference type="PROSITE" id="PS50014"/>
    </source>
</evidence>
<dbReference type="SUPFAM" id="SSF47370">
    <property type="entry name" value="Bromodomain"/>
    <property type="match status" value="2"/>
</dbReference>
<dbReference type="OrthoDB" id="1742084at2759"/>
<keyword evidence="6" id="KW-0804">Transcription</keyword>
<keyword evidence="3" id="KW-0156">Chromatin regulator</keyword>
<protein>
    <submittedName>
        <fullName evidence="12">Chromatin structure-remodeling complex protein rsc1</fullName>
    </submittedName>
</protein>
<feature type="compositionally biased region" description="Polar residues" evidence="9">
    <location>
        <begin position="591"/>
        <end position="606"/>
    </location>
</feature>
<dbReference type="EMBL" id="MCFA01000082">
    <property type="protein sequence ID" value="ORY09744.1"/>
    <property type="molecule type" value="Genomic_DNA"/>
</dbReference>
<evidence type="ECO:0000259" key="11">
    <source>
        <dbReference type="PROSITE" id="PS51038"/>
    </source>
</evidence>
<gene>
    <name evidence="12" type="ORF">BCR34DRAFT_486790</name>
</gene>
<evidence type="ECO:0000256" key="9">
    <source>
        <dbReference type="SAM" id="MobiDB-lite"/>
    </source>
</evidence>